<dbReference type="STRING" id="56216.A0A1A6H8D4"/>
<keyword evidence="6" id="KW-1185">Reference proteome</keyword>
<dbReference type="InterPro" id="IPR037047">
    <property type="entry name" value="PITH_dom_sf"/>
</dbReference>
<dbReference type="AlphaFoldDB" id="A0A1A6H8D4"/>
<gene>
    <name evidence="5" type="ORF">A6R68_14906</name>
</gene>
<evidence type="ECO:0000256" key="1">
    <source>
        <dbReference type="ARBA" id="ARBA00025788"/>
    </source>
</evidence>
<feature type="domain" description="PITH" evidence="4">
    <location>
        <begin position="1"/>
        <end position="165"/>
    </location>
</feature>
<reference evidence="5 6" key="1">
    <citation type="submission" date="2016-06" db="EMBL/GenBank/DDBJ databases">
        <title>The Draft Genome Sequence and Annotation of the Desert Woodrat Neotoma lepida.</title>
        <authorList>
            <person name="Campbell M."/>
            <person name="Oakeson K.F."/>
            <person name="Yandell M."/>
            <person name="Halpert J.R."/>
            <person name="Dearing D."/>
        </authorList>
    </citation>
    <scope>NUCLEOTIDE SEQUENCE [LARGE SCALE GENOMIC DNA]</scope>
    <source>
        <strain evidence="5">417</strain>
        <tissue evidence="5">Liver</tissue>
    </source>
</reference>
<organism evidence="5 6">
    <name type="scientific">Neotoma lepida</name>
    <name type="common">Desert woodrat</name>
    <dbReference type="NCBI Taxonomy" id="56216"/>
    <lineage>
        <taxon>Eukaryota</taxon>
        <taxon>Metazoa</taxon>
        <taxon>Chordata</taxon>
        <taxon>Craniata</taxon>
        <taxon>Vertebrata</taxon>
        <taxon>Euteleostomi</taxon>
        <taxon>Mammalia</taxon>
        <taxon>Eutheria</taxon>
        <taxon>Euarchontoglires</taxon>
        <taxon>Glires</taxon>
        <taxon>Rodentia</taxon>
        <taxon>Myomorpha</taxon>
        <taxon>Muroidea</taxon>
        <taxon>Cricetidae</taxon>
        <taxon>Neotominae</taxon>
        <taxon>Neotoma</taxon>
    </lineage>
</organism>
<dbReference type="Pfam" id="PF06201">
    <property type="entry name" value="PITH"/>
    <property type="match status" value="1"/>
</dbReference>
<evidence type="ECO:0000259" key="4">
    <source>
        <dbReference type="PROSITE" id="PS51532"/>
    </source>
</evidence>
<dbReference type="GO" id="GO:0080090">
    <property type="term" value="P:regulation of primary metabolic process"/>
    <property type="evidence" value="ECO:0007669"/>
    <property type="project" value="UniProtKB-ARBA"/>
</dbReference>
<sequence>GRTAVSQGHSLEQRSLAYQLYLRLYLEQLQCLGIFKPWEERTDRSKFVESDADEELQFNIPFTSNVKLKGIIIMGEKDDSHPSEMRLYKNIRQMSFDDTEREPDQTFSLNRDITRELEYATKISQFSNVYHLSIHISKYFGADITKIFYNGLRGEWTELCWQERN</sequence>
<comment type="caution">
    <text evidence="5">The sequence shown here is derived from an EMBL/GenBank/DDBJ whole genome shotgun (WGS) entry which is preliminary data.</text>
</comment>
<dbReference type="PROSITE" id="PS51532">
    <property type="entry name" value="PITH"/>
    <property type="match status" value="1"/>
</dbReference>
<name>A0A1A6H8D4_NEOLE</name>
<dbReference type="GO" id="GO:0005737">
    <property type="term" value="C:cytoplasm"/>
    <property type="evidence" value="ECO:0007669"/>
    <property type="project" value="UniProtKB-ARBA"/>
</dbReference>
<dbReference type="OrthoDB" id="2635at2759"/>
<dbReference type="EMBL" id="LZPO01044411">
    <property type="protein sequence ID" value="OBS74576.1"/>
    <property type="molecule type" value="Genomic_DNA"/>
</dbReference>
<dbReference type="FunFam" id="2.60.120.470:FF:000002">
    <property type="entry name" value="PITH domain-containing protein 1"/>
    <property type="match status" value="1"/>
</dbReference>
<accession>A0A1A6H8D4</accession>
<dbReference type="GO" id="GO:0045654">
    <property type="term" value="P:positive regulation of megakaryocyte differentiation"/>
    <property type="evidence" value="ECO:0007669"/>
    <property type="project" value="UniProtKB-ARBA"/>
</dbReference>
<feature type="non-terminal residue" evidence="5">
    <location>
        <position position="165"/>
    </location>
</feature>
<dbReference type="PANTHER" id="PTHR12175:SF1">
    <property type="entry name" value="PITH DOMAIN-CONTAINING PROTEIN 1"/>
    <property type="match status" value="1"/>
</dbReference>
<dbReference type="Gene3D" id="2.60.120.470">
    <property type="entry name" value="PITH domain"/>
    <property type="match status" value="1"/>
</dbReference>
<comment type="function">
    <text evidence="2">Promotes megakaryocyte differentiation by up-regulating RUNX1 expression. Regulates RUNX1 expression by activating the proximal promoter of the RUNX1 gene and by enhancing the translation activity of an internal ribosome entry site (IRES) element in the RUNX1 gene.</text>
</comment>
<feature type="non-terminal residue" evidence="5">
    <location>
        <position position="1"/>
    </location>
</feature>
<evidence type="ECO:0000313" key="6">
    <source>
        <dbReference type="Proteomes" id="UP000092124"/>
    </source>
</evidence>
<evidence type="ECO:0000313" key="5">
    <source>
        <dbReference type="EMBL" id="OBS74576.1"/>
    </source>
</evidence>
<comment type="similarity">
    <text evidence="1">Belongs to the PITHD1 family.</text>
</comment>
<evidence type="ECO:0000256" key="3">
    <source>
        <dbReference type="ARBA" id="ARBA00074054"/>
    </source>
</evidence>
<dbReference type="Proteomes" id="UP000092124">
    <property type="component" value="Unassembled WGS sequence"/>
</dbReference>
<dbReference type="InterPro" id="IPR010400">
    <property type="entry name" value="PITH_dom"/>
</dbReference>
<dbReference type="SUPFAM" id="SSF49785">
    <property type="entry name" value="Galactose-binding domain-like"/>
    <property type="match status" value="1"/>
</dbReference>
<dbReference type="GO" id="GO:0060255">
    <property type="term" value="P:regulation of macromolecule metabolic process"/>
    <property type="evidence" value="ECO:0007669"/>
    <property type="project" value="UniProtKB-ARBA"/>
</dbReference>
<evidence type="ECO:0000256" key="2">
    <source>
        <dbReference type="ARBA" id="ARBA00060068"/>
    </source>
</evidence>
<dbReference type="InterPro" id="IPR045099">
    <property type="entry name" value="PITH1-like"/>
</dbReference>
<dbReference type="InterPro" id="IPR008979">
    <property type="entry name" value="Galactose-bd-like_sf"/>
</dbReference>
<protein>
    <recommendedName>
        <fullName evidence="3">PITH domain-containing protein 1</fullName>
    </recommendedName>
</protein>
<proteinExistence type="inferred from homology"/>
<dbReference type="PANTHER" id="PTHR12175">
    <property type="entry name" value="AD039 HT014 THIOREDOXIN FAMILY TRP26"/>
    <property type="match status" value="1"/>
</dbReference>
<dbReference type="GO" id="GO:0005634">
    <property type="term" value="C:nucleus"/>
    <property type="evidence" value="ECO:0007669"/>
    <property type="project" value="TreeGrafter"/>
</dbReference>